<evidence type="ECO:0000256" key="4">
    <source>
        <dbReference type="SAM" id="SignalP"/>
    </source>
</evidence>
<dbReference type="InterPro" id="IPR013783">
    <property type="entry name" value="Ig-like_fold"/>
</dbReference>
<dbReference type="SUPFAM" id="SSF49265">
    <property type="entry name" value="Fibronectin type III"/>
    <property type="match status" value="1"/>
</dbReference>
<comment type="subcellular location">
    <subcellularLocation>
        <location evidence="1">Secreted</location>
    </subcellularLocation>
</comment>
<feature type="signal peptide" evidence="4">
    <location>
        <begin position="1"/>
        <end position="16"/>
    </location>
</feature>
<keyword evidence="4" id="KW-0732">Signal</keyword>
<dbReference type="RefSeq" id="WP_345209555.1">
    <property type="nucleotide sequence ID" value="NZ_BAABFT010000001.1"/>
</dbReference>
<evidence type="ECO:0000259" key="5">
    <source>
        <dbReference type="PROSITE" id="PS50853"/>
    </source>
</evidence>
<evidence type="ECO:0000313" key="7">
    <source>
        <dbReference type="Proteomes" id="UP001500582"/>
    </source>
</evidence>
<proteinExistence type="predicted"/>
<dbReference type="InterPro" id="IPR007484">
    <property type="entry name" value="Peptidase_M28"/>
</dbReference>
<dbReference type="EMBL" id="BAABFT010000001">
    <property type="protein sequence ID" value="GAA4311497.1"/>
    <property type="molecule type" value="Genomic_DNA"/>
</dbReference>
<protein>
    <submittedName>
        <fullName evidence="6">M20/M25/M40 family metallo-hydrolase</fullName>
    </submittedName>
</protein>
<keyword evidence="2" id="KW-0964">Secreted</keyword>
<evidence type="ECO:0000256" key="3">
    <source>
        <dbReference type="ARBA" id="ARBA00023049"/>
    </source>
</evidence>
<dbReference type="PANTHER" id="PTHR12147:SF26">
    <property type="entry name" value="PEPTIDASE M28 DOMAIN-CONTAINING PROTEIN"/>
    <property type="match status" value="1"/>
</dbReference>
<dbReference type="CDD" id="cd00063">
    <property type="entry name" value="FN3"/>
    <property type="match status" value="1"/>
</dbReference>
<keyword evidence="3" id="KW-0482">Metalloprotease</keyword>
<dbReference type="SUPFAM" id="SSF53187">
    <property type="entry name" value="Zn-dependent exopeptidases"/>
    <property type="match status" value="1"/>
</dbReference>
<evidence type="ECO:0000256" key="1">
    <source>
        <dbReference type="ARBA" id="ARBA00004613"/>
    </source>
</evidence>
<comment type="caution">
    <text evidence="6">The sequence shown here is derived from an EMBL/GenBank/DDBJ whole genome shotgun (WGS) entry which is preliminary data.</text>
</comment>
<feature type="chain" id="PRO_5047358240" evidence="4">
    <location>
        <begin position="17"/>
        <end position="453"/>
    </location>
</feature>
<feature type="domain" description="Fibronectin type-III" evidence="5">
    <location>
        <begin position="365"/>
        <end position="453"/>
    </location>
</feature>
<dbReference type="Proteomes" id="UP001500582">
    <property type="component" value="Unassembled WGS sequence"/>
</dbReference>
<dbReference type="InterPro" id="IPR045175">
    <property type="entry name" value="M28_fam"/>
</dbReference>
<organism evidence="6 7">
    <name type="scientific">Mucilaginibacter gynuensis</name>
    <dbReference type="NCBI Taxonomy" id="1302236"/>
    <lineage>
        <taxon>Bacteria</taxon>
        <taxon>Pseudomonadati</taxon>
        <taxon>Bacteroidota</taxon>
        <taxon>Sphingobacteriia</taxon>
        <taxon>Sphingobacteriales</taxon>
        <taxon>Sphingobacteriaceae</taxon>
        <taxon>Mucilaginibacter</taxon>
    </lineage>
</organism>
<dbReference type="Gene3D" id="2.60.40.10">
    <property type="entry name" value="Immunoglobulins"/>
    <property type="match status" value="1"/>
</dbReference>
<evidence type="ECO:0000313" key="6">
    <source>
        <dbReference type="EMBL" id="GAA4311497.1"/>
    </source>
</evidence>
<keyword evidence="3" id="KW-0378">Hydrolase</keyword>
<evidence type="ECO:0000256" key="2">
    <source>
        <dbReference type="ARBA" id="ARBA00022525"/>
    </source>
</evidence>
<dbReference type="PANTHER" id="PTHR12147">
    <property type="entry name" value="METALLOPEPTIDASE M28 FAMILY MEMBER"/>
    <property type="match status" value="1"/>
</dbReference>
<dbReference type="InterPro" id="IPR036116">
    <property type="entry name" value="FN3_sf"/>
</dbReference>
<dbReference type="Gene3D" id="3.40.630.10">
    <property type="entry name" value="Zn peptidases"/>
    <property type="match status" value="1"/>
</dbReference>
<keyword evidence="3" id="KW-0645">Protease</keyword>
<keyword evidence="7" id="KW-1185">Reference proteome</keyword>
<accession>A0ABP8FVN8</accession>
<dbReference type="Pfam" id="PF04389">
    <property type="entry name" value="Peptidase_M28"/>
    <property type="match status" value="1"/>
</dbReference>
<reference evidence="7" key="1">
    <citation type="journal article" date="2019" name="Int. J. Syst. Evol. Microbiol.">
        <title>The Global Catalogue of Microorganisms (GCM) 10K type strain sequencing project: providing services to taxonomists for standard genome sequencing and annotation.</title>
        <authorList>
            <consortium name="The Broad Institute Genomics Platform"/>
            <consortium name="The Broad Institute Genome Sequencing Center for Infectious Disease"/>
            <person name="Wu L."/>
            <person name="Ma J."/>
        </authorList>
    </citation>
    <scope>NUCLEOTIDE SEQUENCE [LARGE SCALE GENOMIC DNA]</scope>
    <source>
        <strain evidence="7">JCM 17705</strain>
    </source>
</reference>
<sequence>MKKLLLTTLISSLFFAGFTQTTIHRDPVIEKMVSEVSADSLHAHVNKLVSFGTRNTLSSVTDKKRGIGAARQWLLNKMQSYVAGSNGRLSVNFDTSIYQPDGKRIDAVTVLTNVVATLKGTDPADHRVFVISGHMDNMRTSVMDRTGDAPGANDDGSGSAAVIECVRVMSKHSFPGTIIFVTVCGEEQGLLGASFMASNAKKNNIEITAVLNNDIMGSNNSNETNIIENTKVRVFSEGLPAFGLDEKKAAAIRSLGLENDGPSRQLARYVKEIGERYVDNLDVVMIYRPDRFLRGGDHLPYQQQGFTAVRITEMNENFYHQHQDVRKENGIQYGDLPEFMDFEYLRKNTCMNLSNLANLAKAPAVPQQINMLLANLSNSTALSWEAPVTGKVKGYYVMMRETTSPVWQKKIFTTDKSITLPYSKDNYFFAVQAVSEDGNESLPVVPSAVRKTK</sequence>
<dbReference type="InterPro" id="IPR003961">
    <property type="entry name" value="FN3_dom"/>
</dbReference>
<gene>
    <name evidence="6" type="ORF">GCM10023149_06510</name>
</gene>
<dbReference type="PROSITE" id="PS50853">
    <property type="entry name" value="FN3"/>
    <property type="match status" value="1"/>
</dbReference>
<name>A0ABP8FVN8_9SPHI</name>